<dbReference type="EMBL" id="KZ857643">
    <property type="protein sequence ID" value="RDX39808.1"/>
    <property type="molecule type" value="Genomic_DNA"/>
</dbReference>
<feature type="region of interest" description="Disordered" evidence="1">
    <location>
        <begin position="15"/>
        <end position="37"/>
    </location>
</feature>
<accession>A0A371CHP5</accession>
<sequence>MGACIGHGPCRVDARVSDGELPPSGLRTQDASIQGSHPPRRYLLESGPVQAQTPLAFHDARLDASCGAISLYRAASRSVRRRVERNRAVWCTGNRLWWAVWCLVSLAKLHMKTLLVPRNTANLVGTGLARAVDTFQSIRPTAFQVQAER</sequence>
<dbReference type="AlphaFoldDB" id="A0A371CHP5"/>
<gene>
    <name evidence="2" type="ORF">OH76DRAFT_524974</name>
</gene>
<keyword evidence="3" id="KW-1185">Reference proteome</keyword>
<evidence type="ECO:0000313" key="3">
    <source>
        <dbReference type="Proteomes" id="UP000256964"/>
    </source>
</evidence>
<evidence type="ECO:0000313" key="2">
    <source>
        <dbReference type="EMBL" id="RDX39808.1"/>
    </source>
</evidence>
<dbReference type="Proteomes" id="UP000256964">
    <property type="component" value="Unassembled WGS sequence"/>
</dbReference>
<evidence type="ECO:0000256" key="1">
    <source>
        <dbReference type="SAM" id="MobiDB-lite"/>
    </source>
</evidence>
<proteinExistence type="predicted"/>
<reference evidence="2 3" key="1">
    <citation type="journal article" date="2018" name="Biotechnol. Biofuels">
        <title>Integrative visual omics of the white-rot fungus Polyporus brumalis exposes the biotechnological potential of its oxidative enzymes for delignifying raw plant biomass.</title>
        <authorList>
            <person name="Miyauchi S."/>
            <person name="Rancon A."/>
            <person name="Drula E."/>
            <person name="Hage H."/>
            <person name="Chaduli D."/>
            <person name="Favel A."/>
            <person name="Grisel S."/>
            <person name="Henrissat B."/>
            <person name="Herpoel-Gimbert I."/>
            <person name="Ruiz-Duenas F.J."/>
            <person name="Chevret D."/>
            <person name="Hainaut M."/>
            <person name="Lin J."/>
            <person name="Wang M."/>
            <person name="Pangilinan J."/>
            <person name="Lipzen A."/>
            <person name="Lesage-Meessen L."/>
            <person name="Navarro D."/>
            <person name="Riley R."/>
            <person name="Grigoriev I.V."/>
            <person name="Zhou S."/>
            <person name="Raouche S."/>
            <person name="Rosso M.N."/>
        </authorList>
    </citation>
    <scope>NUCLEOTIDE SEQUENCE [LARGE SCALE GENOMIC DNA]</scope>
    <source>
        <strain evidence="2 3">BRFM 1820</strain>
    </source>
</reference>
<organism evidence="2 3">
    <name type="scientific">Lentinus brumalis</name>
    <dbReference type="NCBI Taxonomy" id="2498619"/>
    <lineage>
        <taxon>Eukaryota</taxon>
        <taxon>Fungi</taxon>
        <taxon>Dikarya</taxon>
        <taxon>Basidiomycota</taxon>
        <taxon>Agaricomycotina</taxon>
        <taxon>Agaricomycetes</taxon>
        <taxon>Polyporales</taxon>
        <taxon>Polyporaceae</taxon>
        <taxon>Lentinus</taxon>
    </lineage>
</organism>
<name>A0A371CHP5_9APHY</name>
<protein>
    <submittedName>
        <fullName evidence="2">Uncharacterized protein</fullName>
    </submittedName>
</protein>
<feature type="compositionally biased region" description="Polar residues" evidence="1">
    <location>
        <begin position="26"/>
        <end position="35"/>
    </location>
</feature>